<keyword evidence="2 6" id="KW-0698">rRNA processing</keyword>
<comment type="subcellular location">
    <subcellularLocation>
        <location evidence="6">Cytoplasm</location>
    </subcellularLocation>
</comment>
<dbReference type="Pfam" id="PF01795">
    <property type="entry name" value="Methyltransf_5"/>
    <property type="match status" value="1"/>
</dbReference>
<name>A0A1M6GQA6_9FLAO</name>
<feature type="binding site" evidence="6">
    <location>
        <position position="55"/>
    </location>
    <ligand>
        <name>S-adenosyl-L-methionine</name>
        <dbReference type="ChEBI" id="CHEBI:59789"/>
    </ligand>
</feature>
<dbReference type="PIRSF" id="PIRSF004486">
    <property type="entry name" value="MraW"/>
    <property type="match status" value="1"/>
</dbReference>
<feature type="binding site" evidence="6">
    <location>
        <position position="77"/>
    </location>
    <ligand>
        <name>S-adenosyl-L-methionine</name>
        <dbReference type="ChEBI" id="CHEBI:59789"/>
    </ligand>
</feature>
<evidence type="ECO:0000256" key="4">
    <source>
        <dbReference type="ARBA" id="ARBA00022679"/>
    </source>
</evidence>
<evidence type="ECO:0000256" key="6">
    <source>
        <dbReference type="HAMAP-Rule" id="MF_01007"/>
    </source>
</evidence>
<dbReference type="HAMAP" id="MF_01007">
    <property type="entry name" value="16SrRNA_methyltr_H"/>
    <property type="match status" value="1"/>
</dbReference>
<keyword evidence="4 6" id="KW-0808">Transferase</keyword>
<dbReference type="InterPro" id="IPR023397">
    <property type="entry name" value="SAM-dep_MeTrfase_MraW_recog"/>
</dbReference>
<comment type="catalytic activity">
    <reaction evidence="6">
        <text>cytidine(1402) in 16S rRNA + S-adenosyl-L-methionine = N(4)-methylcytidine(1402) in 16S rRNA + S-adenosyl-L-homocysteine + H(+)</text>
        <dbReference type="Rhea" id="RHEA:42928"/>
        <dbReference type="Rhea" id="RHEA-COMP:10286"/>
        <dbReference type="Rhea" id="RHEA-COMP:10287"/>
        <dbReference type="ChEBI" id="CHEBI:15378"/>
        <dbReference type="ChEBI" id="CHEBI:57856"/>
        <dbReference type="ChEBI" id="CHEBI:59789"/>
        <dbReference type="ChEBI" id="CHEBI:74506"/>
        <dbReference type="ChEBI" id="CHEBI:82748"/>
        <dbReference type="EC" id="2.1.1.199"/>
    </reaction>
</comment>
<dbReference type="GO" id="GO:0005737">
    <property type="term" value="C:cytoplasm"/>
    <property type="evidence" value="ECO:0007669"/>
    <property type="project" value="UniProtKB-SubCell"/>
</dbReference>
<dbReference type="GO" id="GO:0071424">
    <property type="term" value="F:rRNA (cytosine-N4-)-methyltransferase activity"/>
    <property type="evidence" value="ECO:0007669"/>
    <property type="project" value="UniProtKB-UniRule"/>
</dbReference>
<dbReference type="Proteomes" id="UP000184225">
    <property type="component" value="Unassembled WGS sequence"/>
</dbReference>
<evidence type="ECO:0000313" key="7">
    <source>
        <dbReference type="EMBL" id="SHJ12129.1"/>
    </source>
</evidence>
<dbReference type="InterPro" id="IPR002903">
    <property type="entry name" value="RsmH"/>
</dbReference>
<evidence type="ECO:0000256" key="3">
    <source>
        <dbReference type="ARBA" id="ARBA00022603"/>
    </source>
</evidence>
<proteinExistence type="inferred from homology"/>
<comment type="function">
    <text evidence="6">Specifically methylates the N4 position of cytidine in position 1402 (C1402) of 16S rRNA.</text>
</comment>
<reference evidence="7 8" key="1">
    <citation type="submission" date="2016-11" db="EMBL/GenBank/DDBJ databases">
        <authorList>
            <person name="Jaros S."/>
            <person name="Januszkiewicz K."/>
            <person name="Wedrychowicz H."/>
        </authorList>
    </citation>
    <scope>NUCLEOTIDE SEQUENCE [LARGE SCALE GENOMIC DNA]</scope>
    <source>
        <strain evidence="7 8">DSM 21425</strain>
    </source>
</reference>
<dbReference type="AlphaFoldDB" id="A0A1M6GQA6"/>
<evidence type="ECO:0000256" key="2">
    <source>
        <dbReference type="ARBA" id="ARBA00022552"/>
    </source>
</evidence>
<feature type="binding site" evidence="6">
    <location>
        <begin position="35"/>
        <end position="37"/>
    </location>
    <ligand>
        <name>S-adenosyl-L-methionine</name>
        <dbReference type="ChEBI" id="CHEBI:59789"/>
    </ligand>
</feature>
<dbReference type="PANTHER" id="PTHR11265">
    <property type="entry name" value="S-ADENOSYL-METHYLTRANSFERASE MRAW"/>
    <property type="match status" value="1"/>
</dbReference>
<dbReference type="SUPFAM" id="SSF81799">
    <property type="entry name" value="Putative methyltransferase TM0872, insert domain"/>
    <property type="match status" value="1"/>
</dbReference>
<dbReference type="PANTHER" id="PTHR11265:SF0">
    <property type="entry name" value="12S RRNA N4-METHYLCYTIDINE METHYLTRANSFERASE"/>
    <property type="match status" value="1"/>
</dbReference>
<dbReference type="EC" id="2.1.1.199" evidence="6"/>
<keyword evidence="8" id="KW-1185">Reference proteome</keyword>
<feature type="binding site" evidence="6">
    <location>
        <position position="105"/>
    </location>
    <ligand>
        <name>S-adenosyl-L-methionine</name>
        <dbReference type="ChEBI" id="CHEBI:59789"/>
    </ligand>
</feature>
<evidence type="ECO:0000256" key="5">
    <source>
        <dbReference type="ARBA" id="ARBA00022691"/>
    </source>
</evidence>
<comment type="similarity">
    <text evidence="1 6">Belongs to the methyltransferase superfamily. RsmH family.</text>
</comment>
<accession>A0A1M6GQA6</accession>
<dbReference type="Gene3D" id="1.10.150.170">
    <property type="entry name" value="Putative methyltransferase TM0872, insert domain"/>
    <property type="match status" value="1"/>
</dbReference>
<dbReference type="NCBIfam" id="TIGR00006">
    <property type="entry name" value="16S rRNA (cytosine(1402)-N(4))-methyltransferase RsmH"/>
    <property type="match status" value="1"/>
</dbReference>
<dbReference type="SUPFAM" id="SSF53335">
    <property type="entry name" value="S-adenosyl-L-methionine-dependent methyltransferases"/>
    <property type="match status" value="1"/>
</dbReference>
<protein>
    <recommendedName>
        <fullName evidence="6">Ribosomal RNA small subunit methyltransferase H</fullName>
        <ecNumber evidence="6">2.1.1.199</ecNumber>
    </recommendedName>
    <alternativeName>
        <fullName evidence="6">16S rRNA m(4)C1402 methyltransferase</fullName>
    </alternativeName>
    <alternativeName>
        <fullName evidence="6">rRNA (cytosine-N(4)-)-methyltransferase RsmH</fullName>
    </alternativeName>
</protein>
<dbReference type="STRING" id="579105.SAMN04488096_108160"/>
<organism evidence="7 8">
    <name type="scientific">Mesonia phycicola</name>
    <dbReference type="NCBI Taxonomy" id="579105"/>
    <lineage>
        <taxon>Bacteria</taxon>
        <taxon>Pseudomonadati</taxon>
        <taxon>Bacteroidota</taxon>
        <taxon>Flavobacteriia</taxon>
        <taxon>Flavobacteriales</taxon>
        <taxon>Flavobacteriaceae</taxon>
        <taxon>Mesonia</taxon>
    </lineage>
</organism>
<feature type="binding site" evidence="6">
    <location>
        <position position="98"/>
    </location>
    <ligand>
        <name>S-adenosyl-L-methionine</name>
        <dbReference type="ChEBI" id="CHEBI:59789"/>
    </ligand>
</feature>
<dbReference type="Gene3D" id="3.40.50.150">
    <property type="entry name" value="Vaccinia Virus protein VP39"/>
    <property type="match status" value="1"/>
</dbReference>
<keyword evidence="3 6" id="KW-0489">Methyltransferase</keyword>
<dbReference type="EMBL" id="FQYY01000008">
    <property type="protein sequence ID" value="SHJ12129.1"/>
    <property type="molecule type" value="Genomic_DNA"/>
</dbReference>
<sequence>MENLEYHNPVLLKETVDGLNIKPNGVYVDVTFGGGGHSREILSRLGEGGKLFAFDQDPDAKQNVIDDARFTLIPENFKFLKQFLRFYGHKTVDGVLGDFGVSSHQFDVAERGFSTRFDSKLDMRMNQKEKISAYEVINGYAEEQLRSMFYQYGELKNAPKLARVIVEERENAPIETGDQLKELLMPHLFKNREFKILAQIYQAIRIEVNQEIEVLKDFLQQTEDVLEKGGRISLISYHSLEDRLVKRYIRNGLFEGEPEKDMFGRMTVPFKKVGKLIVPTAEEIKMNNRARSAKLRIGEKL</sequence>
<evidence type="ECO:0000256" key="1">
    <source>
        <dbReference type="ARBA" id="ARBA00010396"/>
    </source>
</evidence>
<dbReference type="GO" id="GO:0070475">
    <property type="term" value="P:rRNA base methylation"/>
    <property type="evidence" value="ECO:0007669"/>
    <property type="project" value="UniProtKB-UniRule"/>
</dbReference>
<evidence type="ECO:0000313" key="8">
    <source>
        <dbReference type="Proteomes" id="UP000184225"/>
    </source>
</evidence>
<gene>
    <name evidence="6" type="primary">rsmH</name>
    <name evidence="7" type="ORF">SAMN04488096_108160</name>
</gene>
<keyword evidence="5 6" id="KW-0949">S-adenosyl-L-methionine</keyword>
<keyword evidence="6" id="KW-0963">Cytoplasm</keyword>
<dbReference type="InterPro" id="IPR029063">
    <property type="entry name" value="SAM-dependent_MTases_sf"/>
</dbReference>